<dbReference type="AlphaFoldDB" id="A0A5N5GEF9"/>
<reference evidence="1 2" key="3">
    <citation type="submission" date="2019-11" db="EMBL/GenBank/DDBJ databases">
        <title>A de novo genome assembly of a pear dwarfing rootstock.</title>
        <authorList>
            <person name="Wang F."/>
            <person name="Wang J."/>
            <person name="Li S."/>
            <person name="Zhang Y."/>
            <person name="Fang M."/>
            <person name="Ma L."/>
            <person name="Zhao Y."/>
            <person name="Jiang S."/>
        </authorList>
    </citation>
    <scope>NUCLEOTIDE SEQUENCE [LARGE SCALE GENOMIC DNA]</scope>
    <source>
        <strain evidence="1">S2</strain>
        <tissue evidence="1">Leaf</tissue>
    </source>
</reference>
<dbReference type="EMBL" id="SMOL01000458">
    <property type="protein sequence ID" value="KAB2613879.1"/>
    <property type="molecule type" value="Genomic_DNA"/>
</dbReference>
<evidence type="ECO:0000313" key="1">
    <source>
        <dbReference type="EMBL" id="KAB2613879.1"/>
    </source>
</evidence>
<protein>
    <submittedName>
        <fullName evidence="1">Uncharacterized protein</fullName>
    </submittedName>
</protein>
<keyword evidence="2" id="KW-1185">Reference proteome</keyword>
<evidence type="ECO:0000313" key="2">
    <source>
        <dbReference type="Proteomes" id="UP000327157"/>
    </source>
</evidence>
<accession>A0A5N5GEF9</accession>
<organism evidence="1 2">
    <name type="scientific">Pyrus ussuriensis x Pyrus communis</name>
    <dbReference type="NCBI Taxonomy" id="2448454"/>
    <lineage>
        <taxon>Eukaryota</taxon>
        <taxon>Viridiplantae</taxon>
        <taxon>Streptophyta</taxon>
        <taxon>Embryophyta</taxon>
        <taxon>Tracheophyta</taxon>
        <taxon>Spermatophyta</taxon>
        <taxon>Magnoliopsida</taxon>
        <taxon>eudicotyledons</taxon>
        <taxon>Gunneridae</taxon>
        <taxon>Pentapetalae</taxon>
        <taxon>rosids</taxon>
        <taxon>fabids</taxon>
        <taxon>Rosales</taxon>
        <taxon>Rosaceae</taxon>
        <taxon>Amygdaloideae</taxon>
        <taxon>Maleae</taxon>
        <taxon>Pyrus</taxon>
    </lineage>
</organism>
<comment type="caution">
    <text evidence="1">The sequence shown here is derived from an EMBL/GenBank/DDBJ whole genome shotgun (WGS) entry which is preliminary data.</text>
</comment>
<proteinExistence type="predicted"/>
<sequence>MHVGPVGIWLNNGLFMYLISDELIHHHHHHQPREIIQAVYNNAKVCSVDSSDAINEIKLVSRWRRSFPRSLKMTFGHCHEELGREHIDCRRERNNINLNEYALLMHPSNS</sequence>
<dbReference type="Proteomes" id="UP000327157">
    <property type="component" value="Chromosome 9"/>
</dbReference>
<name>A0A5N5GEF9_9ROSA</name>
<reference evidence="2" key="2">
    <citation type="submission" date="2019-10" db="EMBL/GenBank/DDBJ databases">
        <title>A de novo genome assembly of a pear dwarfing rootstock.</title>
        <authorList>
            <person name="Wang F."/>
            <person name="Wang J."/>
            <person name="Li S."/>
            <person name="Zhang Y."/>
            <person name="Fang M."/>
            <person name="Ma L."/>
            <person name="Zhao Y."/>
            <person name="Jiang S."/>
        </authorList>
    </citation>
    <scope>NUCLEOTIDE SEQUENCE [LARGE SCALE GENOMIC DNA]</scope>
</reference>
<gene>
    <name evidence="1" type="ORF">D8674_036195</name>
</gene>
<reference evidence="1 2" key="1">
    <citation type="submission" date="2019-09" db="EMBL/GenBank/DDBJ databases">
        <authorList>
            <person name="Ou C."/>
        </authorList>
    </citation>
    <scope>NUCLEOTIDE SEQUENCE [LARGE SCALE GENOMIC DNA]</scope>
    <source>
        <strain evidence="1">S2</strain>
        <tissue evidence="1">Leaf</tissue>
    </source>
</reference>